<dbReference type="AlphaFoldDB" id="N0B1F8"/>
<dbReference type="EMBL" id="CP005587">
    <property type="protein sequence ID" value="AGK57324.1"/>
    <property type="molecule type" value="Genomic_DNA"/>
</dbReference>
<protein>
    <submittedName>
        <fullName evidence="2">Uncharacterized protein</fullName>
    </submittedName>
</protein>
<dbReference type="HOGENOM" id="CLU_2508226_0_0_5"/>
<accession>N0B1F8</accession>
<name>N0B1F8_9HYPH</name>
<dbReference type="Proteomes" id="UP000005952">
    <property type="component" value="Chromosome"/>
</dbReference>
<keyword evidence="3" id="KW-1185">Reference proteome</keyword>
<reference evidence="2 3" key="1">
    <citation type="journal article" date="2013" name="Genome Announc.">
        <title>Genome sequences for three denitrifying bacterial strains isolated from a uranium- and nitrate-contaminated subsurface environment.</title>
        <authorList>
            <person name="Venkatramanan R."/>
            <person name="Prakash O."/>
            <person name="Woyke T."/>
            <person name="Chain P."/>
            <person name="Goodwin L.A."/>
            <person name="Watson D."/>
            <person name="Brooks S."/>
            <person name="Kostka J.E."/>
            <person name="Green S.J."/>
        </authorList>
    </citation>
    <scope>NUCLEOTIDE SEQUENCE [LARGE SCALE GENOMIC DNA]</scope>
    <source>
        <strain evidence="2 3">1NES1</strain>
    </source>
</reference>
<dbReference type="KEGG" id="hdt:HYPDE_28223"/>
<evidence type="ECO:0000313" key="2">
    <source>
        <dbReference type="EMBL" id="AGK57324.1"/>
    </source>
</evidence>
<organism evidence="2 3">
    <name type="scientific">Hyphomicrobium denitrificans 1NES1</name>
    <dbReference type="NCBI Taxonomy" id="670307"/>
    <lineage>
        <taxon>Bacteria</taxon>
        <taxon>Pseudomonadati</taxon>
        <taxon>Pseudomonadota</taxon>
        <taxon>Alphaproteobacteria</taxon>
        <taxon>Hyphomicrobiales</taxon>
        <taxon>Hyphomicrobiaceae</taxon>
        <taxon>Hyphomicrobium</taxon>
    </lineage>
</organism>
<evidence type="ECO:0000256" key="1">
    <source>
        <dbReference type="SAM" id="MobiDB-lite"/>
    </source>
</evidence>
<sequence length="85" mass="9025">MIEMHRVFLGASSHAAHTSAMTLWRNRSRGLGAGQSLLSASTRRLTANVCSLIFPAVLISARVAESAGNSADAHALSYDASLRRT</sequence>
<gene>
    <name evidence="2" type="ORF">HYPDE_28223</name>
</gene>
<evidence type="ECO:0000313" key="3">
    <source>
        <dbReference type="Proteomes" id="UP000005952"/>
    </source>
</evidence>
<dbReference type="STRING" id="670307.HYPDE_28223"/>
<feature type="region of interest" description="Disordered" evidence="1">
    <location>
        <begin position="66"/>
        <end position="85"/>
    </location>
</feature>
<proteinExistence type="predicted"/>